<dbReference type="EMBL" id="JAIWYP010000009">
    <property type="protein sequence ID" value="KAH3776168.1"/>
    <property type="molecule type" value="Genomic_DNA"/>
</dbReference>
<evidence type="ECO:0000313" key="2">
    <source>
        <dbReference type="Proteomes" id="UP000828390"/>
    </source>
</evidence>
<gene>
    <name evidence="1" type="ORF">DPMN_177584</name>
</gene>
<dbReference type="Proteomes" id="UP000828390">
    <property type="component" value="Unassembled WGS sequence"/>
</dbReference>
<evidence type="ECO:0000313" key="1">
    <source>
        <dbReference type="EMBL" id="KAH3776168.1"/>
    </source>
</evidence>
<keyword evidence="2" id="KW-1185">Reference proteome</keyword>
<reference evidence="1" key="2">
    <citation type="submission" date="2020-11" db="EMBL/GenBank/DDBJ databases">
        <authorList>
            <person name="McCartney M.A."/>
            <person name="Auch B."/>
            <person name="Kono T."/>
            <person name="Mallez S."/>
            <person name="Becker A."/>
            <person name="Gohl D.M."/>
            <person name="Silverstein K.A.T."/>
            <person name="Koren S."/>
            <person name="Bechman K.B."/>
            <person name="Herman A."/>
            <person name="Abrahante J.E."/>
            <person name="Garbe J."/>
        </authorList>
    </citation>
    <scope>NUCLEOTIDE SEQUENCE</scope>
    <source>
        <strain evidence="1">Duluth1</strain>
        <tissue evidence="1">Whole animal</tissue>
    </source>
</reference>
<protein>
    <submittedName>
        <fullName evidence="1">Uncharacterized protein</fullName>
    </submittedName>
</protein>
<name>A0A9D4EAK2_DREPO</name>
<accession>A0A9D4EAK2</accession>
<dbReference type="AlphaFoldDB" id="A0A9D4EAK2"/>
<reference evidence="1" key="1">
    <citation type="journal article" date="2019" name="bioRxiv">
        <title>The Genome of the Zebra Mussel, Dreissena polymorpha: A Resource for Invasive Species Research.</title>
        <authorList>
            <person name="McCartney M.A."/>
            <person name="Auch B."/>
            <person name="Kono T."/>
            <person name="Mallez S."/>
            <person name="Zhang Y."/>
            <person name="Obille A."/>
            <person name="Becker A."/>
            <person name="Abrahante J.E."/>
            <person name="Garbe J."/>
            <person name="Badalamenti J.P."/>
            <person name="Herman A."/>
            <person name="Mangelson H."/>
            <person name="Liachko I."/>
            <person name="Sullivan S."/>
            <person name="Sone E.D."/>
            <person name="Koren S."/>
            <person name="Silverstein K.A.T."/>
            <person name="Beckman K.B."/>
            <person name="Gohl D.M."/>
        </authorList>
    </citation>
    <scope>NUCLEOTIDE SEQUENCE</scope>
    <source>
        <strain evidence="1">Duluth1</strain>
        <tissue evidence="1">Whole animal</tissue>
    </source>
</reference>
<proteinExistence type="predicted"/>
<comment type="caution">
    <text evidence="1">The sequence shown here is derived from an EMBL/GenBank/DDBJ whole genome shotgun (WGS) entry which is preliminary data.</text>
</comment>
<sequence>MCHFIVEQSVPRNEKEQSLRQQRLFPMLDIEQNEEKCVTATTKYRRMLDDESIYSNSCTEDM</sequence>
<organism evidence="1 2">
    <name type="scientific">Dreissena polymorpha</name>
    <name type="common">Zebra mussel</name>
    <name type="synonym">Mytilus polymorpha</name>
    <dbReference type="NCBI Taxonomy" id="45954"/>
    <lineage>
        <taxon>Eukaryota</taxon>
        <taxon>Metazoa</taxon>
        <taxon>Spiralia</taxon>
        <taxon>Lophotrochozoa</taxon>
        <taxon>Mollusca</taxon>
        <taxon>Bivalvia</taxon>
        <taxon>Autobranchia</taxon>
        <taxon>Heteroconchia</taxon>
        <taxon>Euheterodonta</taxon>
        <taxon>Imparidentia</taxon>
        <taxon>Neoheterodontei</taxon>
        <taxon>Myida</taxon>
        <taxon>Dreissenoidea</taxon>
        <taxon>Dreissenidae</taxon>
        <taxon>Dreissena</taxon>
    </lineage>
</organism>